<keyword evidence="1" id="KW-0808">Transferase</keyword>
<dbReference type="GO" id="GO:0004519">
    <property type="term" value="F:endonuclease activity"/>
    <property type="evidence" value="ECO:0007669"/>
    <property type="project" value="UniProtKB-KW"/>
</dbReference>
<evidence type="ECO:0000256" key="1">
    <source>
        <dbReference type="ARBA" id="ARBA00022679"/>
    </source>
</evidence>
<dbReference type="Pfam" id="PF17917">
    <property type="entry name" value="RT_RNaseH"/>
    <property type="match status" value="1"/>
</dbReference>
<dbReference type="InterPro" id="IPR041373">
    <property type="entry name" value="RT_RNaseH"/>
</dbReference>
<dbReference type="GO" id="GO:0003676">
    <property type="term" value="F:nucleic acid binding"/>
    <property type="evidence" value="ECO:0007669"/>
    <property type="project" value="InterPro"/>
</dbReference>
<feature type="domain" description="Reverse transcriptase RNase H-like" evidence="7">
    <location>
        <begin position="44"/>
        <end position="117"/>
    </location>
</feature>
<dbReference type="AlphaFoldDB" id="A0AAW2U557"/>
<keyword evidence="3" id="KW-0540">Nuclease</keyword>
<gene>
    <name evidence="8" type="ORF">Slati_3757500</name>
</gene>
<dbReference type="InterPro" id="IPR043502">
    <property type="entry name" value="DNA/RNA_pol_sf"/>
</dbReference>
<evidence type="ECO:0000256" key="4">
    <source>
        <dbReference type="ARBA" id="ARBA00022759"/>
    </source>
</evidence>
<dbReference type="SUPFAM" id="SSF56672">
    <property type="entry name" value="DNA/RNA polymerases"/>
    <property type="match status" value="1"/>
</dbReference>
<organism evidence="8">
    <name type="scientific">Sesamum latifolium</name>
    <dbReference type="NCBI Taxonomy" id="2727402"/>
    <lineage>
        <taxon>Eukaryota</taxon>
        <taxon>Viridiplantae</taxon>
        <taxon>Streptophyta</taxon>
        <taxon>Embryophyta</taxon>
        <taxon>Tracheophyta</taxon>
        <taxon>Spermatophyta</taxon>
        <taxon>Magnoliopsida</taxon>
        <taxon>eudicotyledons</taxon>
        <taxon>Gunneridae</taxon>
        <taxon>Pentapetalae</taxon>
        <taxon>asterids</taxon>
        <taxon>lamiids</taxon>
        <taxon>Lamiales</taxon>
        <taxon>Pedaliaceae</taxon>
        <taxon>Sesamum</taxon>
    </lineage>
</organism>
<dbReference type="GO" id="GO:0016787">
    <property type="term" value="F:hydrolase activity"/>
    <property type="evidence" value="ECO:0007669"/>
    <property type="project" value="UniProtKB-KW"/>
</dbReference>
<dbReference type="SUPFAM" id="SSF53098">
    <property type="entry name" value="Ribonuclease H-like"/>
    <property type="match status" value="1"/>
</dbReference>
<dbReference type="Gene3D" id="3.30.420.10">
    <property type="entry name" value="Ribonuclease H-like superfamily/Ribonuclease H"/>
    <property type="match status" value="1"/>
</dbReference>
<dbReference type="GO" id="GO:0003964">
    <property type="term" value="F:RNA-directed DNA polymerase activity"/>
    <property type="evidence" value="ECO:0007669"/>
    <property type="project" value="UniProtKB-KW"/>
</dbReference>
<dbReference type="PANTHER" id="PTHR48475:SF2">
    <property type="entry name" value="RIBONUCLEASE H"/>
    <property type="match status" value="1"/>
</dbReference>
<sequence>MSNELEFDEPAKNRLELKLEMGVLKLKLKLEILAELEPFAPLTQTPIYYISKVLNGAESRYSPIEKMALALVITTRKLRPYFLSHPVGVRTNTSLKQVLGKPEASGPLVKWAIELSEMTQEKSSKAEPWILHVDGSSNTQGSGAGIVITSPRGEDLEFAKTFDFRASNNEAEYEALVSGEYEAKEESMMQYLQQIEEIKMKFKSFELQQIPRKKTLKQIICPNWPVH</sequence>
<evidence type="ECO:0000259" key="7">
    <source>
        <dbReference type="Pfam" id="PF17917"/>
    </source>
</evidence>
<evidence type="ECO:0000256" key="2">
    <source>
        <dbReference type="ARBA" id="ARBA00022695"/>
    </source>
</evidence>
<evidence type="ECO:0000256" key="6">
    <source>
        <dbReference type="ARBA" id="ARBA00022918"/>
    </source>
</evidence>
<evidence type="ECO:0000256" key="3">
    <source>
        <dbReference type="ARBA" id="ARBA00022722"/>
    </source>
</evidence>
<dbReference type="EMBL" id="JACGWN010000013">
    <property type="protein sequence ID" value="KAL0411678.1"/>
    <property type="molecule type" value="Genomic_DNA"/>
</dbReference>
<dbReference type="InterPro" id="IPR012337">
    <property type="entry name" value="RNaseH-like_sf"/>
</dbReference>
<reference evidence="8" key="1">
    <citation type="submission" date="2020-06" db="EMBL/GenBank/DDBJ databases">
        <authorList>
            <person name="Li T."/>
            <person name="Hu X."/>
            <person name="Zhang T."/>
            <person name="Song X."/>
            <person name="Zhang H."/>
            <person name="Dai N."/>
            <person name="Sheng W."/>
            <person name="Hou X."/>
            <person name="Wei L."/>
        </authorList>
    </citation>
    <scope>NUCLEOTIDE SEQUENCE</scope>
    <source>
        <strain evidence="8">KEN1</strain>
        <tissue evidence="8">Leaf</tissue>
    </source>
</reference>
<keyword evidence="4" id="KW-0255">Endonuclease</keyword>
<evidence type="ECO:0000313" key="8">
    <source>
        <dbReference type="EMBL" id="KAL0411678.1"/>
    </source>
</evidence>
<accession>A0AAW2U557</accession>
<comment type="caution">
    <text evidence="8">The sequence shown here is derived from an EMBL/GenBank/DDBJ whole genome shotgun (WGS) entry which is preliminary data.</text>
</comment>
<evidence type="ECO:0000256" key="5">
    <source>
        <dbReference type="ARBA" id="ARBA00022801"/>
    </source>
</evidence>
<protein>
    <recommendedName>
        <fullName evidence="7">Reverse transcriptase RNase H-like domain-containing protein</fullName>
    </recommendedName>
</protein>
<keyword evidence="6" id="KW-0695">RNA-directed DNA polymerase</keyword>
<dbReference type="PANTHER" id="PTHR48475">
    <property type="entry name" value="RIBONUCLEASE H"/>
    <property type="match status" value="1"/>
</dbReference>
<reference evidence="8" key="2">
    <citation type="journal article" date="2024" name="Plant">
        <title>Genomic evolution and insights into agronomic trait innovations of Sesamum species.</title>
        <authorList>
            <person name="Miao H."/>
            <person name="Wang L."/>
            <person name="Qu L."/>
            <person name="Liu H."/>
            <person name="Sun Y."/>
            <person name="Le M."/>
            <person name="Wang Q."/>
            <person name="Wei S."/>
            <person name="Zheng Y."/>
            <person name="Lin W."/>
            <person name="Duan Y."/>
            <person name="Cao H."/>
            <person name="Xiong S."/>
            <person name="Wang X."/>
            <person name="Wei L."/>
            <person name="Li C."/>
            <person name="Ma Q."/>
            <person name="Ju M."/>
            <person name="Zhao R."/>
            <person name="Li G."/>
            <person name="Mu C."/>
            <person name="Tian Q."/>
            <person name="Mei H."/>
            <person name="Zhang T."/>
            <person name="Gao T."/>
            <person name="Zhang H."/>
        </authorList>
    </citation>
    <scope>NUCLEOTIDE SEQUENCE</scope>
    <source>
        <strain evidence="8">KEN1</strain>
    </source>
</reference>
<name>A0AAW2U557_9LAMI</name>
<dbReference type="CDD" id="cd09279">
    <property type="entry name" value="RNase_HI_like"/>
    <property type="match status" value="1"/>
</dbReference>
<proteinExistence type="predicted"/>
<keyword evidence="2" id="KW-0548">Nucleotidyltransferase</keyword>
<dbReference type="InterPro" id="IPR036397">
    <property type="entry name" value="RNaseH_sf"/>
</dbReference>
<keyword evidence="5" id="KW-0378">Hydrolase</keyword>